<sequence>MSYLRFTPLGIRGTGNLMQISELLLYDASGNPIPTENSEVVSATGDSPAAEVPANAFDGVTTNKWLDPTFSDAELIIKFLDPEGTSGETREVTVGSYNYVTGNDATGRDPVSWTIEKSDDGFTWEPIDVVYGFVPDTGRNVEATATPREFPTAFPPVLDTLWFDNPDFISPLAVVPNGSVDFFVDAMFATDLSFMVEGGATVPAVDEDVTSVPFPDDSDSKVTLTLSRDGASIQAPPMTVRTVTPVTRTVNQVRFTPVKRRSSGDIQLSEFQFFDSYGDLANPVTPTDVLDDNGTNAPDAGEGALKLIDGDITTKWYSGNSAPITFVFPEGTTIGAYSFATANDFDGRDPIQWVLEGSSDGGLTWDYIDSMLGLSYPTPTARNTFTQEFPLPADGTMTPWITWFTIDFSSVATVTPGGVAELDWTVENADTVTILPEPGEVANHDDFAEVTVNEETTYTLTASAATGNRKATAAVKAFLPLPYDGTLDYPNFDNGGGIIVNGTAEILNAFGNFPNDPDAARLRITGLANGQNNSAFYYEPVDLSGGFSTSFTAEITASGLNGADDLVFLVQNTTQGEFYVPNGQTPDPTTSGPSMAVVIDTYKNDGDLGFSTVKVIVNGELIQQVDLSEFTDDINMYYYAGTPGEFYSDAYFLHDPVGGGTGYDLQIDYYPGALTVTMEGATILDRVPVDLGATGSAVLDSEGKAYVGFTGRTGGLSQNGDILNWYFTTEGIVPPANGLALTGYTFDMAATPATLTLTWDSTTGMFYDVTSSTTLGDWSPVMEDIEATGSSTSVTIDLPGGPAGFFRVEEVPAP</sequence>
<dbReference type="Proteomes" id="UP001476282">
    <property type="component" value="Unassembled WGS sequence"/>
</dbReference>
<dbReference type="PANTHER" id="PTHR32401:SF48">
    <property type="entry name" value="LEGUME LECTIN DOMAIN-CONTAINING PROTEIN"/>
    <property type="match status" value="1"/>
</dbReference>
<keyword evidence="2" id="KW-1185">Reference proteome</keyword>
<organism evidence="1 2">
    <name type="scientific">Haloferula sargassicola</name>
    <dbReference type="NCBI Taxonomy" id="490096"/>
    <lineage>
        <taxon>Bacteria</taxon>
        <taxon>Pseudomonadati</taxon>
        <taxon>Verrucomicrobiota</taxon>
        <taxon>Verrucomicrobiia</taxon>
        <taxon>Verrucomicrobiales</taxon>
        <taxon>Verrucomicrobiaceae</taxon>
        <taxon>Haloferula</taxon>
    </lineage>
</organism>
<dbReference type="InterPro" id="IPR013320">
    <property type="entry name" value="ConA-like_dom_sf"/>
</dbReference>
<protein>
    <submittedName>
        <fullName evidence="1">Uncharacterized protein</fullName>
    </submittedName>
</protein>
<evidence type="ECO:0000313" key="1">
    <source>
        <dbReference type="EMBL" id="GAA5484478.1"/>
    </source>
</evidence>
<comment type="caution">
    <text evidence="1">The sequence shown here is derived from an EMBL/GenBank/DDBJ whole genome shotgun (WGS) entry which is preliminary data.</text>
</comment>
<name>A0ABP9USG3_9BACT</name>
<accession>A0ABP9USG3</accession>
<dbReference type="Gene3D" id="2.60.120.260">
    <property type="entry name" value="Galactose-binding domain-like"/>
    <property type="match status" value="1"/>
</dbReference>
<dbReference type="SUPFAM" id="SSF49785">
    <property type="entry name" value="Galactose-binding domain-like"/>
    <property type="match status" value="1"/>
</dbReference>
<gene>
    <name evidence="1" type="ORF">Hsar01_03722</name>
</gene>
<evidence type="ECO:0000313" key="2">
    <source>
        <dbReference type="Proteomes" id="UP001476282"/>
    </source>
</evidence>
<dbReference type="CDD" id="cd01951">
    <property type="entry name" value="lectin_L-type"/>
    <property type="match status" value="1"/>
</dbReference>
<reference evidence="1 2" key="1">
    <citation type="submission" date="2024-02" db="EMBL/GenBank/DDBJ databases">
        <title>Haloferula sargassicola NBRC 104335.</title>
        <authorList>
            <person name="Ichikawa N."/>
            <person name="Katano-Makiyama Y."/>
            <person name="Hidaka K."/>
        </authorList>
    </citation>
    <scope>NUCLEOTIDE SEQUENCE [LARGE SCALE GENOMIC DNA]</scope>
    <source>
        <strain evidence="1 2">NBRC 104335</strain>
    </source>
</reference>
<dbReference type="InterPro" id="IPR008979">
    <property type="entry name" value="Galactose-bd-like_sf"/>
</dbReference>
<dbReference type="InterPro" id="IPR050258">
    <property type="entry name" value="Leguminous_Lectin"/>
</dbReference>
<dbReference type="InterPro" id="IPR056573">
    <property type="entry name" value="Lectin_L-type_dom"/>
</dbReference>
<dbReference type="Gene3D" id="2.60.120.200">
    <property type="match status" value="1"/>
</dbReference>
<dbReference type="EMBL" id="BAABRI010000026">
    <property type="protein sequence ID" value="GAA5484478.1"/>
    <property type="molecule type" value="Genomic_DNA"/>
</dbReference>
<proteinExistence type="predicted"/>
<dbReference type="SUPFAM" id="SSF49899">
    <property type="entry name" value="Concanavalin A-like lectins/glucanases"/>
    <property type="match status" value="1"/>
</dbReference>
<dbReference type="PANTHER" id="PTHR32401">
    <property type="entry name" value="CONCANAVALIN A-LIKE LECTIN FAMILY PROTEIN"/>
    <property type="match status" value="1"/>
</dbReference>